<keyword evidence="5" id="KW-1185">Reference proteome</keyword>
<feature type="region of interest" description="Disordered" evidence="2">
    <location>
        <begin position="1"/>
        <end position="22"/>
    </location>
</feature>
<organism evidence="4 5">
    <name type="scientific">Capronia epimyces CBS 606.96</name>
    <dbReference type="NCBI Taxonomy" id="1182542"/>
    <lineage>
        <taxon>Eukaryota</taxon>
        <taxon>Fungi</taxon>
        <taxon>Dikarya</taxon>
        <taxon>Ascomycota</taxon>
        <taxon>Pezizomycotina</taxon>
        <taxon>Eurotiomycetes</taxon>
        <taxon>Chaetothyriomycetidae</taxon>
        <taxon>Chaetothyriales</taxon>
        <taxon>Herpotrichiellaceae</taxon>
        <taxon>Capronia</taxon>
    </lineage>
</organism>
<dbReference type="PROSITE" id="PS50888">
    <property type="entry name" value="BHLH"/>
    <property type="match status" value="1"/>
</dbReference>
<dbReference type="InterPro" id="IPR036638">
    <property type="entry name" value="HLH_DNA-bd_sf"/>
</dbReference>
<dbReference type="PANTHER" id="PTHR47336">
    <property type="entry name" value="TRANSCRIPTION FACTOR HMS1-RELATED"/>
    <property type="match status" value="1"/>
</dbReference>
<evidence type="ECO:0000313" key="4">
    <source>
        <dbReference type="EMBL" id="EXJ87081.1"/>
    </source>
</evidence>
<dbReference type="RefSeq" id="XP_007732360.1">
    <property type="nucleotide sequence ID" value="XM_007734170.1"/>
</dbReference>
<dbReference type="EMBL" id="AMGY01000003">
    <property type="protein sequence ID" value="EXJ87081.1"/>
    <property type="molecule type" value="Genomic_DNA"/>
</dbReference>
<evidence type="ECO:0000256" key="1">
    <source>
        <dbReference type="SAM" id="Coils"/>
    </source>
</evidence>
<dbReference type="HOGENOM" id="CLU_773855_0_0_1"/>
<dbReference type="GeneID" id="19168160"/>
<dbReference type="STRING" id="1182542.W9YCV0"/>
<accession>W9YCV0</accession>
<feature type="coiled-coil region" evidence="1">
    <location>
        <begin position="289"/>
        <end position="316"/>
    </location>
</feature>
<dbReference type="Pfam" id="PF00010">
    <property type="entry name" value="HLH"/>
    <property type="match status" value="1"/>
</dbReference>
<dbReference type="Proteomes" id="UP000019478">
    <property type="component" value="Unassembled WGS sequence"/>
</dbReference>
<feature type="region of interest" description="Disordered" evidence="2">
    <location>
        <begin position="164"/>
        <end position="228"/>
    </location>
</feature>
<gene>
    <name evidence="4" type="ORF">A1O3_04039</name>
</gene>
<dbReference type="AlphaFoldDB" id="W9YCV0"/>
<keyword evidence="1" id="KW-0175">Coiled coil</keyword>
<feature type="region of interest" description="Disordered" evidence="2">
    <location>
        <begin position="79"/>
        <end position="103"/>
    </location>
</feature>
<evidence type="ECO:0000256" key="2">
    <source>
        <dbReference type="SAM" id="MobiDB-lite"/>
    </source>
</evidence>
<proteinExistence type="predicted"/>
<evidence type="ECO:0000313" key="5">
    <source>
        <dbReference type="Proteomes" id="UP000019478"/>
    </source>
</evidence>
<reference evidence="4 5" key="1">
    <citation type="submission" date="2013-03" db="EMBL/GenBank/DDBJ databases">
        <title>The Genome Sequence of Capronia epimyces CBS 606.96.</title>
        <authorList>
            <consortium name="The Broad Institute Genomics Platform"/>
            <person name="Cuomo C."/>
            <person name="de Hoog S."/>
            <person name="Gorbushina A."/>
            <person name="Walker B."/>
            <person name="Young S.K."/>
            <person name="Zeng Q."/>
            <person name="Gargeya S."/>
            <person name="Fitzgerald M."/>
            <person name="Haas B."/>
            <person name="Abouelleil A."/>
            <person name="Allen A.W."/>
            <person name="Alvarado L."/>
            <person name="Arachchi H.M."/>
            <person name="Berlin A.M."/>
            <person name="Chapman S.B."/>
            <person name="Gainer-Dewar J."/>
            <person name="Goldberg J."/>
            <person name="Griggs A."/>
            <person name="Gujja S."/>
            <person name="Hansen M."/>
            <person name="Howarth C."/>
            <person name="Imamovic A."/>
            <person name="Ireland A."/>
            <person name="Larimer J."/>
            <person name="McCowan C."/>
            <person name="Murphy C."/>
            <person name="Pearson M."/>
            <person name="Poon T.W."/>
            <person name="Priest M."/>
            <person name="Roberts A."/>
            <person name="Saif S."/>
            <person name="Shea T."/>
            <person name="Sisk P."/>
            <person name="Sykes S."/>
            <person name="Wortman J."/>
            <person name="Nusbaum C."/>
            <person name="Birren B."/>
        </authorList>
    </citation>
    <scope>NUCLEOTIDE SEQUENCE [LARGE SCALE GENOMIC DNA]</scope>
    <source>
        <strain evidence="4 5">CBS 606.96</strain>
    </source>
</reference>
<sequence>MPFSQMFPQYQDSTFENQSQQWDEVDFTTVPLSGDNYNDKRMKEATFYDINTIPADPQNAPSPNFSQFLNFDTSDVASYSVPSEDFSPDNAYKPSPNSSTISRQLSAGYPLKTEPDLNQNDYFPCGLPNAQGEDCNAHRSGSDPCCLQLTSLPEIEDCNAAPCQSTNPDSLPEQKYGSSKVHSYSGDLAPPAPKIKEEREKKPRSKRGHKGSSSEDESAQLRAKQAHSVVERRYRDNLNGKIMQLHRALSTAESTSRINGTQAQDFFTPRDHRAKVRKSDVMTDAMNYVHQSEVEIRHMSDEITRLNDRVRALEKLVKCEDCTLLKQMVRLQIQQQQQQQQHQLSQ</sequence>
<name>W9YCV0_9EURO</name>
<dbReference type="GO" id="GO:0046983">
    <property type="term" value="F:protein dimerization activity"/>
    <property type="evidence" value="ECO:0007669"/>
    <property type="project" value="InterPro"/>
</dbReference>
<dbReference type="OrthoDB" id="2133190at2759"/>
<feature type="domain" description="BHLH" evidence="3">
    <location>
        <begin position="222"/>
        <end position="292"/>
    </location>
</feature>
<comment type="caution">
    <text evidence="4">The sequence shown here is derived from an EMBL/GenBank/DDBJ whole genome shotgun (WGS) entry which is preliminary data.</text>
</comment>
<dbReference type="SUPFAM" id="SSF47459">
    <property type="entry name" value="HLH, helix-loop-helix DNA-binding domain"/>
    <property type="match status" value="1"/>
</dbReference>
<dbReference type="Gene3D" id="4.10.280.10">
    <property type="entry name" value="Helix-loop-helix DNA-binding domain"/>
    <property type="match status" value="1"/>
</dbReference>
<dbReference type="InterPro" id="IPR011598">
    <property type="entry name" value="bHLH_dom"/>
</dbReference>
<protein>
    <recommendedName>
        <fullName evidence="3">BHLH domain-containing protein</fullName>
    </recommendedName>
</protein>
<dbReference type="PANTHER" id="PTHR47336:SF2">
    <property type="entry name" value="TRANSCRIPTION FACTOR HMS1-RELATED"/>
    <property type="match status" value="1"/>
</dbReference>
<dbReference type="InterPro" id="IPR052099">
    <property type="entry name" value="Regulatory_TF_Diverse"/>
</dbReference>
<evidence type="ECO:0000259" key="3">
    <source>
        <dbReference type="PROSITE" id="PS50888"/>
    </source>
</evidence>